<keyword evidence="4" id="KW-1185">Reference proteome</keyword>
<keyword evidence="2" id="KW-0732">Signal</keyword>
<feature type="compositionally biased region" description="Pro residues" evidence="1">
    <location>
        <begin position="121"/>
        <end position="130"/>
    </location>
</feature>
<dbReference type="AlphaFoldDB" id="A0A317SJK6"/>
<feature type="compositionally biased region" description="Polar residues" evidence="1">
    <location>
        <begin position="35"/>
        <end position="45"/>
    </location>
</feature>
<accession>A0A317SJK6</accession>
<evidence type="ECO:0000313" key="3">
    <source>
        <dbReference type="EMBL" id="PWW73656.1"/>
    </source>
</evidence>
<feature type="compositionally biased region" description="Basic and acidic residues" evidence="1">
    <location>
        <begin position="98"/>
        <end position="109"/>
    </location>
</feature>
<gene>
    <name evidence="3" type="ORF">C7212DRAFT_365759</name>
</gene>
<feature type="signal peptide" evidence="2">
    <location>
        <begin position="1"/>
        <end position="34"/>
    </location>
</feature>
<feature type="compositionally biased region" description="Low complexity" evidence="1">
    <location>
        <begin position="211"/>
        <end position="222"/>
    </location>
</feature>
<proteinExistence type="predicted"/>
<comment type="caution">
    <text evidence="3">The sequence shown here is derived from an EMBL/GenBank/DDBJ whole genome shotgun (WGS) entry which is preliminary data.</text>
</comment>
<feature type="region of interest" description="Disordered" evidence="1">
    <location>
        <begin position="32"/>
        <end position="135"/>
    </location>
</feature>
<dbReference type="Proteomes" id="UP000246991">
    <property type="component" value="Unassembled WGS sequence"/>
</dbReference>
<dbReference type="EMBL" id="PYWC01000076">
    <property type="protein sequence ID" value="PWW73656.1"/>
    <property type="molecule type" value="Genomic_DNA"/>
</dbReference>
<evidence type="ECO:0000256" key="2">
    <source>
        <dbReference type="SAM" id="SignalP"/>
    </source>
</evidence>
<evidence type="ECO:0000313" key="4">
    <source>
        <dbReference type="Proteomes" id="UP000246991"/>
    </source>
</evidence>
<sequence>MSSGLAQLPASVQYLVMFSIFLLPLTHFTHPSGARRNSQASAQPPMNSPPNHHGACKASICSLSNAPTVRPSANPEIPPARATQNGDEGAGKASVTRMAEDSEPSERVSRHYSAPMNTSPPQAPQSPLPPNNTETTSGFVLVQQREADGGGDKDVTEGQHAGSGLFRKILGLLSRMAIPNPTRRASQRGSSTHSRGNCPNDPIRGEAEDQSSSMAASFSSGDSSLISCENLEVTPPQELTPPTPPFSGCTISAPDQELSESFRELDALCARMLGPRRSAASPLQLPEVQGVERSAGVPIPRCIISGSIRSETGYDGEYDSNAVRYYVTAKTTVYPSSFQGYHHGHELHRRRKQKRKRESSILSPEIRRYAFWYCSEAQLLASGSVLGLLEVARAGLIKRRGVTEQREGLSVQLHEDYISLKDPEKE</sequence>
<name>A0A317SJK6_9PEZI</name>
<organism evidence="3 4">
    <name type="scientific">Tuber magnatum</name>
    <name type="common">white Piedmont truffle</name>
    <dbReference type="NCBI Taxonomy" id="42249"/>
    <lineage>
        <taxon>Eukaryota</taxon>
        <taxon>Fungi</taxon>
        <taxon>Dikarya</taxon>
        <taxon>Ascomycota</taxon>
        <taxon>Pezizomycotina</taxon>
        <taxon>Pezizomycetes</taxon>
        <taxon>Pezizales</taxon>
        <taxon>Tuberaceae</taxon>
        <taxon>Tuber</taxon>
    </lineage>
</organism>
<dbReference type="OrthoDB" id="10673167at2759"/>
<protein>
    <submittedName>
        <fullName evidence="3">Uncharacterized protein</fullName>
    </submittedName>
</protein>
<feature type="chain" id="PRO_5016408035" evidence="2">
    <location>
        <begin position="35"/>
        <end position="426"/>
    </location>
</feature>
<feature type="region of interest" description="Disordered" evidence="1">
    <location>
        <begin position="181"/>
        <end position="222"/>
    </location>
</feature>
<evidence type="ECO:0000256" key="1">
    <source>
        <dbReference type="SAM" id="MobiDB-lite"/>
    </source>
</evidence>
<reference evidence="3 4" key="1">
    <citation type="submission" date="2018-03" db="EMBL/GenBank/DDBJ databases">
        <title>Genomes of Pezizomycetes fungi and the evolution of truffles.</title>
        <authorList>
            <person name="Murat C."/>
            <person name="Payen T."/>
            <person name="Noel B."/>
            <person name="Kuo A."/>
            <person name="Martin F.M."/>
        </authorList>
    </citation>
    <scope>NUCLEOTIDE SEQUENCE [LARGE SCALE GENOMIC DNA]</scope>
    <source>
        <strain evidence="3">091103-1</strain>
    </source>
</reference>
<feature type="compositionally biased region" description="Polar residues" evidence="1">
    <location>
        <begin position="183"/>
        <end position="197"/>
    </location>
</feature>